<dbReference type="AlphaFoldDB" id="A0A645JLY9"/>
<gene>
    <name evidence="1" type="ORF">SDC9_212119</name>
</gene>
<dbReference type="EMBL" id="VSSQ01145076">
    <property type="protein sequence ID" value="MPN64347.1"/>
    <property type="molecule type" value="Genomic_DNA"/>
</dbReference>
<comment type="caution">
    <text evidence="1">The sequence shown here is derived from an EMBL/GenBank/DDBJ whole genome shotgun (WGS) entry which is preliminary data.</text>
</comment>
<organism evidence="1">
    <name type="scientific">bioreactor metagenome</name>
    <dbReference type="NCBI Taxonomy" id="1076179"/>
    <lineage>
        <taxon>unclassified sequences</taxon>
        <taxon>metagenomes</taxon>
        <taxon>ecological metagenomes</taxon>
    </lineage>
</organism>
<reference evidence="1" key="1">
    <citation type="submission" date="2019-08" db="EMBL/GenBank/DDBJ databases">
        <authorList>
            <person name="Kucharzyk K."/>
            <person name="Murdoch R.W."/>
            <person name="Higgins S."/>
            <person name="Loffler F."/>
        </authorList>
    </citation>
    <scope>NUCLEOTIDE SEQUENCE</scope>
</reference>
<name>A0A645JLY9_9ZZZZ</name>
<evidence type="ECO:0000313" key="1">
    <source>
        <dbReference type="EMBL" id="MPN64347.1"/>
    </source>
</evidence>
<proteinExistence type="predicted"/>
<protein>
    <submittedName>
        <fullName evidence="1">Uncharacterized protein</fullName>
    </submittedName>
</protein>
<sequence>MRSFSVYSDKTHLIREHAIAALREDPAMFLSDISCTLLYCDEKAWYVELSGLPSQIDEVVQKHRDSILSIARSGAVTLRLEGADKNA</sequence>
<accession>A0A645JLY9</accession>